<keyword evidence="7" id="KW-0805">Transcription regulation</keyword>
<evidence type="ECO:0000259" key="13">
    <source>
        <dbReference type="SMART" id="SM00738"/>
    </source>
</evidence>
<feature type="region of interest" description="Disordered" evidence="12">
    <location>
        <begin position="653"/>
        <end position="721"/>
    </location>
</feature>
<dbReference type="InterPro" id="IPR039659">
    <property type="entry name" value="SPT5"/>
</dbReference>
<feature type="compositionally biased region" description="Acidic residues" evidence="12">
    <location>
        <begin position="98"/>
        <end position="111"/>
    </location>
</feature>
<dbReference type="InterPro" id="IPR057935">
    <property type="entry name" value="KOW_Spt5_6_plant"/>
</dbReference>
<dbReference type="InterPro" id="IPR005100">
    <property type="entry name" value="NGN-domain"/>
</dbReference>
<dbReference type="PIRSF" id="PIRSF036945">
    <property type="entry name" value="Spt5"/>
    <property type="match status" value="1"/>
</dbReference>
<dbReference type="SUPFAM" id="SSF50104">
    <property type="entry name" value="Translation proteins SH3-like domain"/>
    <property type="match status" value="1"/>
</dbReference>
<evidence type="ECO:0000313" key="15">
    <source>
        <dbReference type="EMBL" id="PNR37153.1"/>
    </source>
</evidence>
<dbReference type="InterPro" id="IPR039385">
    <property type="entry name" value="NGN_Euk"/>
</dbReference>
<proteinExistence type="inferred from homology"/>
<dbReference type="EMBL" id="ABEU02000016">
    <property type="protein sequence ID" value="PNR37153.1"/>
    <property type="molecule type" value="Genomic_DNA"/>
</dbReference>
<dbReference type="GO" id="GO:0032044">
    <property type="term" value="C:DSIF complex"/>
    <property type="evidence" value="ECO:0000318"/>
    <property type="project" value="GO_Central"/>
</dbReference>
<feature type="domain" description="KOW" evidence="14">
    <location>
        <begin position="720"/>
        <end position="747"/>
    </location>
</feature>
<dbReference type="EnsemblPlants" id="Pp3c16_360V3.2">
    <property type="protein sequence ID" value="Pp3c16_360V3.2"/>
    <property type="gene ID" value="Pp3c16_360"/>
</dbReference>
<evidence type="ECO:0000256" key="9">
    <source>
        <dbReference type="ARBA" id="ARBA00023163"/>
    </source>
</evidence>
<evidence type="ECO:0000256" key="8">
    <source>
        <dbReference type="ARBA" id="ARBA00023159"/>
    </source>
</evidence>
<dbReference type="CDD" id="cd06085">
    <property type="entry name" value="KOW_Spt5_5"/>
    <property type="match status" value="1"/>
</dbReference>
<evidence type="ECO:0000256" key="10">
    <source>
        <dbReference type="ARBA" id="ARBA00023242"/>
    </source>
</evidence>
<dbReference type="CDD" id="cd06083">
    <property type="entry name" value="KOW_Spt5_3"/>
    <property type="match status" value="1"/>
</dbReference>
<dbReference type="GO" id="GO:0006357">
    <property type="term" value="P:regulation of transcription by RNA polymerase II"/>
    <property type="evidence" value="ECO:0007669"/>
    <property type="project" value="InterPro"/>
</dbReference>
<dbReference type="EnsemblPlants" id="Pp3c16_360V3.1">
    <property type="protein sequence ID" value="Pp3c16_360V3.1"/>
    <property type="gene ID" value="Pp3c16_360"/>
</dbReference>
<feature type="compositionally biased region" description="Polar residues" evidence="12">
    <location>
        <begin position="851"/>
        <end position="863"/>
    </location>
</feature>
<feature type="compositionally biased region" description="Gly residues" evidence="12">
    <location>
        <begin position="690"/>
        <end position="713"/>
    </location>
</feature>
<dbReference type="InterPro" id="IPR017071">
    <property type="entry name" value="TF_Spt5_eukaryote"/>
</dbReference>
<dbReference type="Pfam" id="PF23038">
    <property type="entry name" value="KOW6_SPT51-2"/>
    <property type="match status" value="2"/>
</dbReference>
<dbReference type="Gene3D" id="3.30.70.940">
    <property type="entry name" value="NusG, N-terminal domain"/>
    <property type="match status" value="1"/>
</dbReference>
<comment type="similarity">
    <text evidence="2 11">Belongs to the SPT5 family.</text>
</comment>
<dbReference type="InterPro" id="IPR014722">
    <property type="entry name" value="Rib_uL2_dom2"/>
</dbReference>
<dbReference type="PROSITE" id="PS01108">
    <property type="entry name" value="RIBOSOMAL_L24"/>
    <property type="match status" value="1"/>
</dbReference>
<dbReference type="RefSeq" id="XP_024399303.1">
    <property type="nucleotide sequence ID" value="XM_024543535.2"/>
</dbReference>
<reference evidence="15 17" key="1">
    <citation type="journal article" date="2008" name="Science">
        <title>The Physcomitrella genome reveals evolutionary insights into the conquest of land by plants.</title>
        <authorList>
            <person name="Rensing S."/>
            <person name="Lang D."/>
            <person name="Zimmer A."/>
            <person name="Terry A."/>
            <person name="Salamov A."/>
            <person name="Shapiro H."/>
            <person name="Nishiyama T."/>
            <person name="Perroud P.-F."/>
            <person name="Lindquist E."/>
            <person name="Kamisugi Y."/>
            <person name="Tanahashi T."/>
            <person name="Sakakibara K."/>
            <person name="Fujita T."/>
            <person name="Oishi K."/>
            <person name="Shin-I T."/>
            <person name="Kuroki Y."/>
            <person name="Toyoda A."/>
            <person name="Suzuki Y."/>
            <person name="Hashimoto A."/>
            <person name="Yamaguchi K."/>
            <person name="Sugano A."/>
            <person name="Kohara Y."/>
            <person name="Fujiyama A."/>
            <person name="Anterola A."/>
            <person name="Aoki S."/>
            <person name="Ashton N."/>
            <person name="Barbazuk W.B."/>
            <person name="Barker E."/>
            <person name="Bennetzen J."/>
            <person name="Bezanilla M."/>
            <person name="Blankenship R."/>
            <person name="Cho S.H."/>
            <person name="Dutcher S."/>
            <person name="Estelle M."/>
            <person name="Fawcett J.A."/>
            <person name="Gundlach H."/>
            <person name="Hanada K."/>
            <person name="Heyl A."/>
            <person name="Hicks K.A."/>
            <person name="Hugh J."/>
            <person name="Lohr M."/>
            <person name="Mayer K."/>
            <person name="Melkozernov A."/>
            <person name="Murata T."/>
            <person name="Nelson D."/>
            <person name="Pils B."/>
            <person name="Prigge M."/>
            <person name="Reiss B."/>
            <person name="Renner T."/>
            <person name="Rombauts S."/>
            <person name="Rushton P."/>
            <person name="Sanderfoot A."/>
            <person name="Schween G."/>
            <person name="Shiu S.-H."/>
            <person name="Stueber K."/>
            <person name="Theodoulou F.L."/>
            <person name="Tu H."/>
            <person name="Van de Peer Y."/>
            <person name="Verrier P.J."/>
            <person name="Waters E."/>
            <person name="Wood A."/>
            <person name="Yang L."/>
            <person name="Cove D."/>
            <person name="Cuming A."/>
            <person name="Hasebe M."/>
            <person name="Lucas S."/>
            <person name="Mishler D.B."/>
            <person name="Reski R."/>
            <person name="Grigoriev I."/>
            <person name="Quatrano R.S."/>
            <person name="Boore J.L."/>
        </authorList>
    </citation>
    <scope>NUCLEOTIDE SEQUENCE [LARGE SCALE GENOMIC DNA]</scope>
    <source>
        <strain evidence="16 17">cv. Gransden 2004</strain>
    </source>
</reference>
<feature type="domain" description="KOW" evidence="14">
    <location>
        <begin position="474"/>
        <end position="501"/>
    </location>
</feature>
<dbReference type="CDD" id="cd06081">
    <property type="entry name" value="KOW_Spt5_1"/>
    <property type="match status" value="1"/>
</dbReference>
<feature type="domain" description="KOW" evidence="14">
    <location>
        <begin position="273"/>
        <end position="300"/>
    </location>
</feature>
<dbReference type="GO" id="GO:0003735">
    <property type="term" value="F:structural constituent of ribosome"/>
    <property type="evidence" value="ECO:0007669"/>
    <property type="project" value="InterPro"/>
</dbReference>
<organism evidence="15">
    <name type="scientific">Physcomitrium patens</name>
    <name type="common">Spreading-leaved earth moss</name>
    <name type="synonym">Physcomitrella patens</name>
    <dbReference type="NCBI Taxonomy" id="3218"/>
    <lineage>
        <taxon>Eukaryota</taxon>
        <taxon>Viridiplantae</taxon>
        <taxon>Streptophyta</taxon>
        <taxon>Embryophyta</taxon>
        <taxon>Bryophyta</taxon>
        <taxon>Bryophytina</taxon>
        <taxon>Bryopsida</taxon>
        <taxon>Funariidae</taxon>
        <taxon>Funariales</taxon>
        <taxon>Funariaceae</taxon>
        <taxon>Physcomitrium</taxon>
    </lineage>
</organism>
<feature type="domain" description="NusG-like N-terminal" evidence="13">
    <location>
        <begin position="179"/>
        <end position="268"/>
    </location>
</feature>
<dbReference type="Pfam" id="PF23037">
    <property type="entry name" value="KOWx_SPT5"/>
    <property type="match status" value="1"/>
</dbReference>
<comment type="subcellular location">
    <subcellularLocation>
        <location evidence="1 11">Nucleus</location>
    </subcellularLocation>
</comment>
<keyword evidence="10 11" id="KW-0539">Nucleus</keyword>
<evidence type="ECO:0000313" key="17">
    <source>
        <dbReference type="Proteomes" id="UP000006727"/>
    </source>
</evidence>
<dbReference type="InterPro" id="IPR005824">
    <property type="entry name" value="KOW"/>
</dbReference>
<dbReference type="AlphaFoldDB" id="A0A2K1J6J1"/>
<dbReference type="InterPro" id="IPR041975">
    <property type="entry name" value="KOW_Spt5_2"/>
</dbReference>
<feature type="compositionally biased region" description="Acidic residues" evidence="12">
    <location>
        <begin position="7"/>
        <end position="46"/>
    </location>
</feature>
<dbReference type="FunFam" id="2.30.30.30:FF:000013">
    <property type="entry name" value="Transcription elongation factor SPT5"/>
    <property type="match status" value="1"/>
</dbReference>
<dbReference type="InterPro" id="IPR041978">
    <property type="entry name" value="KOW_Spt5_5"/>
</dbReference>
<dbReference type="PaxDb" id="3218-PP1S144_35V6.1"/>
<dbReference type="PANTHER" id="PTHR11125">
    <property type="entry name" value="SUPPRESSOR OF TY 5"/>
    <property type="match status" value="1"/>
</dbReference>
<dbReference type="Pfam" id="PF23284">
    <property type="entry name" value="KOW2_Spt5"/>
    <property type="match status" value="1"/>
</dbReference>
<dbReference type="InterPro" id="IPR036735">
    <property type="entry name" value="NGN_dom_sf"/>
</dbReference>
<keyword evidence="5" id="KW-0597">Phosphoprotein</keyword>
<dbReference type="SMART" id="SM00739">
    <property type="entry name" value="KOW"/>
    <property type="match status" value="6"/>
</dbReference>
<dbReference type="SMART" id="SM00738">
    <property type="entry name" value="NGN"/>
    <property type="match status" value="1"/>
</dbReference>
<dbReference type="FunFam" id="2.30.30.30:FF:000043">
    <property type="entry name" value="Transcription elongation factor SPT5"/>
    <property type="match status" value="1"/>
</dbReference>
<dbReference type="FunFam" id="2.30.30.30:FF:000018">
    <property type="entry name" value="Transcription elongation factor SPT5"/>
    <property type="match status" value="1"/>
</dbReference>
<evidence type="ECO:0000256" key="12">
    <source>
        <dbReference type="SAM" id="MobiDB-lite"/>
    </source>
</evidence>
<evidence type="ECO:0000256" key="2">
    <source>
        <dbReference type="ARBA" id="ARBA00006956"/>
    </source>
</evidence>
<dbReference type="Pfam" id="PF23291">
    <property type="entry name" value="KOW4_SPT5"/>
    <property type="match status" value="1"/>
</dbReference>
<feature type="region of interest" description="Disordered" evidence="12">
    <location>
        <begin position="1"/>
        <end position="128"/>
    </location>
</feature>
<dbReference type="GO" id="GO:0006412">
    <property type="term" value="P:translation"/>
    <property type="evidence" value="ECO:0007669"/>
    <property type="project" value="InterPro"/>
</dbReference>
<dbReference type="Gene3D" id="2.30.30.30">
    <property type="match status" value="3"/>
</dbReference>
<name>A0A2K1J6J1_PHYPA</name>
<dbReference type="RefSeq" id="XP_024399302.1">
    <property type="nucleotide sequence ID" value="XM_024543534.2"/>
</dbReference>
<dbReference type="InterPro" id="IPR041976">
    <property type="entry name" value="KOW_Spt5_3"/>
</dbReference>
<dbReference type="GO" id="GO:0003729">
    <property type="term" value="F:mRNA binding"/>
    <property type="evidence" value="ECO:0000318"/>
    <property type="project" value="GO_Central"/>
</dbReference>
<dbReference type="InterPro" id="IPR057934">
    <property type="entry name" value="KOW_Spt5_7"/>
</dbReference>
<evidence type="ECO:0000256" key="7">
    <source>
        <dbReference type="ARBA" id="ARBA00023015"/>
    </source>
</evidence>
<evidence type="ECO:0000259" key="14">
    <source>
        <dbReference type="SMART" id="SM00739"/>
    </source>
</evidence>
<dbReference type="GO" id="GO:0032784">
    <property type="term" value="P:regulation of DNA-templated transcription elongation"/>
    <property type="evidence" value="ECO:0007669"/>
    <property type="project" value="InterPro"/>
</dbReference>
<feature type="compositionally biased region" description="Low complexity" evidence="12">
    <location>
        <begin position="664"/>
        <end position="675"/>
    </location>
</feature>
<feature type="domain" description="KOW" evidence="14">
    <location>
        <begin position="1043"/>
        <end position="1070"/>
    </location>
</feature>
<dbReference type="KEGG" id="ppp:112293743"/>
<protein>
    <recommendedName>
        <fullName evidence="3 11">Transcription elongation factor SPT5</fullName>
    </recommendedName>
</protein>
<evidence type="ECO:0000256" key="3">
    <source>
        <dbReference type="ARBA" id="ARBA00020181"/>
    </source>
</evidence>
<keyword evidence="6" id="KW-0677">Repeat</keyword>
<gene>
    <name evidence="16" type="primary">LOC112293743</name>
    <name evidence="15" type="ORF">PHYPA_020260</name>
</gene>
<dbReference type="InterPro" id="IPR057936">
    <property type="entry name" value="KOWx_Spt5"/>
</dbReference>
<dbReference type="InterPro" id="IPR006645">
    <property type="entry name" value="NGN-like_dom"/>
</dbReference>
<dbReference type="PANTHER" id="PTHR11125:SF7">
    <property type="entry name" value="TRANSCRIPTION ELONGATION FACTOR SPT5"/>
    <property type="match status" value="1"/>
</dbReference>
<dbReference type="CDD" id="cd06082">
    <property type="entry name" value="KOW_Spt5_2"/>
    <property type="match status" value="1"/>
</dbReference>
<keyword evidence="9 11" id="KW-0804">Transcription</keyword>
<accession>A0A2K1J6J1</accession>
<dbReference type="FunCoup" id="A0A2K1J6J1">
    <property type="interactions" value="4940"/>
</dbReference>
<dbReference type="Gramene" id="Pp3c16_360V3.2">
    <property type="protein sequence ID" value="Pp3c16_360V3.2"/>
    <property type="gene ID" value="Pp3c16_360"/>
</dbReference>
<dbReference type="Pfam" id="PF03439">
    <property type="entry name" value="Spt5-NGN"/>
    <property type="match status" value="1"/>
</dbReference>
<evidence type="ECO:0000256" key="4">
    <source>
        <dbReference type="ARBA" id="ARBA00022491"/>
    </source>
</evidence>
<dbReference type="Pfam" id="PF23290">
    <property type="entry name" value="KOW5_SPT5"/>
    <property type="match status" value="1"/>
</dbReference>
<feature type="compositionally biased region" description="Polar residues" evidence="12">
    <location>
        <begin position="881"/>
        <end position="902"/>
    </location>
</feature>
<sequence>MAKHYDDDEAEEVDEEEAELEEVEEEEEEEEGEDLEEEEEEEEEDEARGRKRKYKGSQFIDDVAEEDDDEDEEDEAPRKRRQHRRGSEFIDDTAAVASDEEEEEEEEEEDFIERGDISPGAEDVRRPHHRAAIRDDAQEDVEGLERYIQQRYGRQEYETYDEAETTEVEQQALLPSVKDPKLWMVKCNLGHEREAAICLMQKYIDQEQINQPLLIKSAIALDHLKGYLYIESEKEAYVRQACRGMRMIYSQKVTLVPIKEMTDVLSVEKKAVEIDQDTWVRVKIGIYKGDLAKVVDVDHVRQRAQIKLIPRVDLQALAAKLEGRDDMKKRPRPAPRFISIQDVKDLRIPVERKRDGSTGELFDQFGGMMFKDGYLYKYVSLKTIDAKGIEPSLDELQRFQKPGEDGMDALGLPPSAIKNRGQFMKGDAVVVIEGDLRNLMGVVEKVDDDNVYIVPKYKDLKETLVFKEKQLQKFFKTGDHVKVIAGNHEGATGMIVKVQNNVITILSDSTREDLRVFAHNIVESSEVTSGITKLGDYELHDLVALDQSTVGLIVRVEKDAFQILKGNPERTELLMVKPREIRRKVFDRKVCAQDRDMNVVSMKDIVRVLDGHCKGKQGPVEHIHRGLLFIHDRHHLDNGGYVCVKARQCSALGGSRNGGDRRNGGPVSSLSSLSLNGNVLQSPRRESPYGGHGGGGGRGGAHGGGGFGGGRAGGRGRREDSIVGRSVKIRLGPFKGYRGRVVDATDSTVRIELESQMKVVTVRREQLSDPGESQTVFFNNYRESPRYGAGSETPMHPSRTPMHHPAYMTPMRDPNFATPSHDGMRTPMRDRAWNPHTPMTPHRGNNWDDANPSTWDTHTSTPQYEPGTPGGRSFEAPTPGNGWSAQTPGASFSEAGTPTEPAQSYAAPSPYLPGTPGGPPMTPGVPSYLPGTPGGQPMTPGTGGLDPTSPAIGSGGAFDNEGGWVMPDIVVTIRKLGEETQTAVIREVMPVRVIGFLTFFAYIWSPWDIAAWLRDDGSCRVALGPTGDGDTLLVGQADMELVLPKKTDKIKIVSGEHRGCTGKLMGIDGADGIVKLDDTLDIRILDMSSLSKIAT</sequence>
<keyword evidence="8" id="KW-0010">Activator</keyword>
<dbReference type="InterPro" id="IPR022581">
    <property type="entry name" value="Spt5_N"/>
</dbReference>
<keyword evidence="4" id="KW-0678">Repressor</keyword>
<dbReference type="InterPro" id="IPR005825">
    <property type="entry name" value="Ribosomal_uL24_CS"/>
</dbReference>
<reference evidence="15 17" key="2">
    <citation type="journal article" date="2018" name="Plant J.">
        <title>The Physcomitrella patens chromosome-scale assembly reveals moss genome structure and evolution.</title>
        <authorList>
            <person name="Lang D."/>
            <person name="Ullrich K.K."/>
            <person name="Murat F."/>
            <person name="Fuchs J."/>
            <person name="Jenkins J."/>
            <person name="Haas F.B."/>
            <person name="Piednoel M."/>
            <person name="Gundlach H."/>
            <person name="Van Bel M."/>
            <person name="Meyberg R."/>
            <person name="Vives C."/>
            <person name="Morata J."/>
            <person name="Symeonidi A."/>
            <person name="Hiss M."/>
            <person name="Muchero W."/>
            <person name="Kamisugi Y."/>
            <person name="Saleh O."/>
            <person name="Blanc G."/>
            <person name="Decker E.L."/>
            <person name="van Gessel N."/>
            <person name="Grimwood J."/>
            <person name="Hayes R.D."/>
            <person name="Graham S.W."/>
            <person name="Gunter L.E."/>
            <person name="McDaniel S.F."/>
            <person name="Hoernstein S.N.W."/>
            <person name="Larsson A."/>
            <person name="Li F.W."/>
            <person name="Perroud P.F."/>
            <person name="Phillips J."/>
            <person name="Ranjan P."/>
            <person name="Rokshar D.S."/>
            <person name="Rothfels C.J."/>
            <person name="Schneider L."/>
            <person name="Shu S."/>
            <person name="Stevenson D.W."/>
            <person name="Thummler F."/>
            <person name="Tillich M."/>
            <person name="Villarreal Aguilar J.C."/>
            <person name="Widiez T."/>
            <person name="Wong G.K."/>
            <person name="Wymore A."/>
            <person name="Zhang Y."/>
            <person name="Zimmer A.D."/>
            <person name="Quatrano R.S."/>
            <person name="Mayer K.F.X."/>
            <person name="Goodstein D."/>
            <person name="Casacuberta J.M."/>
            <person name="Vandepoele K."/>
            <person name="Reski R."/>
            <person name="Cuming A.C."/>
            <person name="Tuskan G.A."/>
            <person name="Maumus F."/>
            <person name="Salse J."/>
            <person name="Schmutz J."/>
            <person name="Rensing S.A."/>
        </authorList>
    </citation>
    <scope>NUCLEOTIDE SEQUENCE [LARGE SCALE GENOMIC DNA]</scope>
    <source>
        <strain evidence="16 17">cv. Gransden 2004</strain>
    </source>
</reference>
<dbReference type="GO" id="GO:0006368">
    <property type="term" value="P:transcription elongation by RNA polymerase II"/>
    <property type="evidence" value="ECO:0000318"/>
    <property type="project" value="GO_Central"/>
</dbReference>
<evidence type="ECO:0000256" key="11">
    <source>
        <dbReference type="PIRNR" id="PIRNR036945"/>
    </source>
</evidence>
<dbReference type="GO" id="GO:0005840">
    <property type="term" value="C:ribosome"/>
    <property type="evidence" value="ECO:0007669"/>
    <property type="project" value="InterPro"/>
</dbReference>
<reference evidence="16" key="3">
    <citation type="submission" date="2020-12" db="UniProtKB">
        <authorList>
            <consortium name="EnsemblPlants"/>
        </authorList>
    </citation>
    <scope>IDENTIFICATION</scope>
</reference>
<dbReference type="CDD" id="cd09888">
    <property type="entry name" value="NGN_Euk"/>
    <property type="match status" value="1"/>
</dbReference>
<dbReference type="OrthoDB" id="28901at2759"/>
<dbReference type="Pfam" id="PF23287">
    <property type="entry name" value="KOW7_SPT5"/>
    <property type="match status" value="1"/>
</dbReference>
<dbReference type="InterPro" id="IPR041977">
    <property type="entry name" value="KOW_Spt5_4"/>
</dbReference>
<keyword evidence="17" id="KW-1185">Reference proteome</keyword>
<feature type="domain" description="KOW" evidence="14">
    <location>
        <begin position="599"/>
        <end position="626"/>
    </location>
</feature>
<dbReference type="InterPro" id="IPR008991">
    <property type="entry name" value="Translation_prot_SH3-like_sf"/>
</dbReference>
<dbReference type="Pfam" id="PF11942">
    <property type="entry name" value="Spt5_N"/>
    <property type="match status" value="1"/>
</dbReference>
<feature type="compositionally biased region" description="Pro residues" evidence="12">
    <location>
        <begin position="910"/>
        <end position="923"/>
    </location>
</feature>
<feature type="domain" description="KOW" evidence="14">
    <location>
        <begin position="422"/>
        <end position="449"/>
    </location>
</feature>
<dbReference type="CDD" id="cd06084">
    <property type="entry name" value="KOW_Spt5_4"/>
    <property type="match status" value="1"/>
</dbReference>
<evidence type="ECO:0000256" key="6">
    <source>
        <dbReference type="ARBA" id="ARBA00022737"/>
    </source>
</evidence>
<dbReference type="STRING" id="3218.A0A2K1J6J1"/>
<feature type="compositionally biased region" description="Acidic residues" evidence="12">
    <location>
        <begin position="62"/>
        <end position="75"/>
    </location>
</feature>
<feature type="region of interest" description="Disordered" evidence="12">
    <location>
        <begin position="825"/>
        <end position="924"/>
    </location>
</feature>
<dbReference type="FunFam" id="3.30.70.940:FF:000007">
    <property type="entry name" value="Transcription elongation factor SPT5"/>
    <property type="match status" value="1"/>
</dbReference>
<dbReference type="GeneID" id="112293743"/>
<dbReference type="Pfam" id="PF23042">
    <property type="entry name" value="KOW1_SPT5"/>
    <property type="match status" value="1"/>
</dbReference>
<dbReference type="CDD" id="cd06086">
    <property type="entry name" value="KOW_Spt5_6"/>
    <property type="match status" value="1"/>
</dbReference>
<dbReference type="InterPro" id="IPR041973">
    <property type="entry name" value="KOW_Spt5_1"/>
</dbReference>
<evidence type="ECO:0000313" key="16">
    <source>
        <dbReference type="EnsemblPlants" id="Pp3c16_360V3.1"/>
    </source>
</evidence>
<evidence type="ECO:0000256" key="5">
    <source>
        <dbReference type="ARBA" id="ARBA00022553"/>
    </source>
</evidence>
<evidence type="ECO:0000256" key="1">
    <source>
        <dbReference type="ARBA" id="ARBA00004123"/>
    </source>
</evidence>
<dbReference type="Gramene" id="Pp3c16_360V3.1">
    <property type="protein sequence ID" value="Pp3c16_360V3.1"/>
    <property type="gene ID" value="Pp3c16_360"/>
</dbReference>
<dbReference type="Proteomes" id="UP000006727">
    <property type="component" value="Chromosome 16"/>
</dbReference>